<evidence type="ECO:0000313" key="2">
    <source>
        <dbReference type="Proteomes" id="UP000788993"/>
    </source>
</evidence>
<protein>
    <submittedName>
        <fullName evidence="1">Uncharacterized protein</fullName>
    </submittedName>
</protein>
<reference evidence="1" key="2">
    <citation type="submission" date="2021-01" db="EMBL/GenBank/DDBJ databases">
        <authorList>
            <person name="Schikora-Tamarit M.A."/>
        </authorList>
    </citation>
    <scope>NUCLEOTIDE SEQUENCE</scope>
    <source>
        <strain evidence="1">NCAIM Y.01608</strain>
    </source>
</reference>
<organism evidence="1 2">
    <name type="scientific">Ogataea polymorpha</name>
    <dbReference type="NCBI Taxonomy" id="460523"/>
    <lineage>
        <taxon>Eukaryota</taxon>
        <taxon>Fungi</taxon>
        <taxon>Dikarya</taxon>
        <taxon>Ascomycota</taxon>
        <taxon>Saccharomycotina</taxon>
        <taxon>Pichiomycetes</taxon>
        <taxon>Pichiales</taxon>
        <taxon>Pichiaceae</taxon>
        <taxon>Ogataea</taxon>
    </lineage>
</organism>
<gene>
    <name evidence="1" type="ORF">OGATHE_002231</name>
</gene>
<keyword evidence="2" id="KW-1185">Reference proteome</keyword>
<dbReference type="AlphaFoldDB" id="A0A9P8TB44"/>
<reference evidence="1" key="1">
    <citation type="journal article" date="2021" name="Open Biol.">
        <title>Shared evolutionary footprints suggest mitochondrial oxidative damage underlies multiple complex I losses in fungi.</title>
        <authorList>
            <person name="Schikora-Tamarit M.A."/>
            <person name="Marcet-Houben M."/>
            <person name="Nosek J."/>
            <person name="Gabaldon T."/>
        </authorList>
    </citation>
    <scope>NUCLEOTIDE SEQUENCE</scope>
    <source>
        <strain evidence="1">NCAIM Y.01608</strain>
    </source>
</reference>
<sequence>MASPPPVMHPAIVPFHISFLARKDSMLHSTPEKISPMYPKFLADDHVRRPISVNWIFTCCLKGRSAICCDGPGPIPGATSSPRDVVDIAEGVDIQHIDVGRTQQQVLYKTGDHVVRVQKDKRPNEVQCVGRCGGHDEITESCFCENELDAEVVCVFAHNILNTLHGHKDGSKYHVNH</sequence>
<accession>A0A9P8TB44</accession>
<evidence type="ECO:0000313" key="1">
    <source>
        <dbReference type="EMBL" id="KAH3672586.1"/>
    </source>
</evidence>
<dbReference type="EMBL" id="JAEUBD010000753">
    <property type="protein sequence ID" value="KAH3672586.1"/>
    <property type="molecule type" value="Genomic_DNA"/>
</dbReference>
<dbReference type="Proteomes" id="UP000788993">
    <property type="component" value="Unassembled WGS sequence"/>
</dbReference>
<name>A0A9P8TB44_9ASCO</name>
<proteinExistence type="predicted"/>
<comment type="caution">
    <text evidence="1">The sequence shown here is derived from an EMBL/GenBank/DDBJ whole genome shotgun (WGS) entry which is preliminary data.</text>
</comment>